<dbReference type="SUPFAM" id="SSF52413">
    <property type="entry name" value="UDP-glucose/GDP-mannose dehydrogenase C-terminal domain"/>
    <property type="match status" value="1"/>
</dbReference>
<dbReference type="AlphaFoldDB" id="A0A1A2YXU2"/>
<dbReference type="Proteomes" id="UP000093592">
    <property type="component" value="Unassembled WGS sequence"/>
</dbReference>
<dbReference type="Gene3D" id="3.40.50.720">
    <property type="entry name" value="NAD(P)-binding Rossmann-like Domain"/>
    <property type="match status" value="1"/>
</dbReference>
<feature type="domain" description="UDP-glucose/GDP-mannose dehydrogenase C-terminal" evidence="1">
    <location>
        <begin position="7"/>
        <end position="53"/>
    </location>
</feature>
<dbReference type="GO" id="GO:0016616">
    <property type="term" value="F:oxidoreductase activity, acting on the CH-OH group of donors, NAD or NADP as acceptor"/>
    <property type="evidence" value="ECO:0007669"/>
    <property type="project" value="InterPro"/>
</dbReference>
<dbReference type="RefSeq" id="WP_065015809.1">
    <property type="nucleotide sequence ID" value="NZ_LZKJ01000166.1"/>
</dbReference>
<proteinExistence type="predicted"/>
<sequence>MTADEPRLDSIDAAGLPVATARDPYVAAQDADAIVVLTQWPEFSELDWETVSRSGCTAAATRH</sequence>
<evidence type="ECO:0000313" key="3">
    <source>
        <dbReference type="Proteomes" id="UP000093592"/>
    </source>
</evidence>
<dbReference type="InterPro" id="IPR014027">
    <property type="entry name" value="UDP-Glc/GDP-Man_DH_C"/>
</dbReference>
<dbReference type="InterPro" id="IPR036220">
    <property type="entry name" value="UDP-Glc/GDP-Man_DH_C_sf"/>
</dbReference>
<dbReference type="GO" id="GO:0051287">
    <property type="term" value="F:NAD binding"/>
    <property type="evidence" value="ECO:0007669"/>
    <property type="project" value="InterPro"/>
</dbReference>
<comment type="caution">
    <text evidence="2">The sequence shown here is derived from an EMBL/GenBank/DDBJ whole genome shotgun (WGS) entry which is preliminary data.</text>
</comment>
<gene>
    <name evidence="2" type="ORF">A5707_06295</name>
</gene>
<organism evidence="2 3">
    <name type="scientific">Mycobacterium kyorinense</name>
    <dbReference type="NCBI Taxonomy" id="487514"/>
    <lineage>
        <taxon>Bacteria</taxon>
        <taxon>Bacillati</taxon>
        <taxon>Actinomycetota</taxon>
        <taxon>Actinomycetes</taxon>
        <taxon>Mycobacteriales</taxon>
        <taxon>Mycobacteriaceae</taxon>
        <taxon>Mycobacterium</taxon>
    </lineage>
</organism>
<name>A0A1A2YXU2_9MYCO</name>
<protein>
    <recommendedName>
        <fullName evidence="1">UDP-glucose/GDP-mannose dehydrogenase C-terminal domain-containing protein</fullName>
    </recommendedName>
</protein>
<accession>A0A1A2YXU2</accession>
<dbReference type="EMBL" id="LZKJ01000166">
    <property type="protein sequence ID" value="OBI42228.1"/>
    <property type="molecule type" value="Genomic_DNA"/>
</dbReference>
<evidence type="ECO:0000313" key="2">
    <source>
        <dbReference type="EMBL" id="OBI42228.1"/>
    </source>
</evidence>
<evidence type="ECO:0000259" key="1">
    <source>
        <dbReference type="Pfam" id="PF03720"/>
    </source>
</evidence>
<dbReference type="OrthoDB" id="5193947at2"/>
<dbReference type="Pfam" id="PF03720">
    <property type="entry name" value="UDPG_MGDP_dh_C"/>
    <property type="match status" value="1"/>
</dbReference>
<reference evidence="3" key="1">
    <citation type="submission" date="2016-06" db="EMBL/GenBank/DDBJ databases">
        <authorList>
            <person name="Sutton G."/>
            <person name="Brinkac L."/>
            <person name="Sanka R."/>
            <person name="Adams M."/>
            <person name="Lau E."/>
            <person name="Sam S."/>
            <person name="Sreng N."/>
            <person name="Him V."/>
            <person name="Kerleguer A."/>
            <person name="Cheng S."/>
        </authorList>
    </citation>
    <scope>NUCLEOTIDE SEQUENCE [LARGE SCALE GENOMIC DNA]</scope>
    <source>
        <strain evidence="3">E861</strain>
    </source>
</reference>